<dbReference type="Proteomes" id="UP000030703">
    <property type="component" value="Unassembled WGS sequence"/>
</dbReference>
<proteinExistence type="predicted"/>
<dbReference type="HOGENOM" id="CLU_2171190_0_0_1"/>
<name>W9Z735_FUSOX</name>
<evidence type="ECO:0000313" key="1">
    <source>
        <dbReference type="EMBL" id="EXK24427.1"/>
    </source>
</evidence>
<dbReference type="VEuPathDB" id="FungiDB:FOMG_18844"/>
<reference evidence="1" key="1">
    <citation type="submission" date="2012-04" db="EMBL/GenBank/DDBJ databases">
        <title>The Genome Sequence of Fusarium oxysporum melonis.</title>
        <authorList>
            <consortium name="The Broad Institute Genome Sequencing Platform"/>
            <person name="Ma L.-J."/>
            <person name="Gale L.R."/>
            <person name="Schwartz D.C."/>
            <person name="Zhou S."/>
            <person name="Corby-Kistler H."/>
            <person name="Young S.K."/>
            <person name="Zeng Q."/>
            <person name="Gargeya S."/>
            <person name="Fitzgerald M."/>
            <person name="Haas B."/>
            <person name="Abouelleil A."/>
            <person name="Alvarado L."/>
            <person name="Arachchi H.M."/>
            <person name="Berlin A."/>
            <person name="Brown A."/>
            <person name="Chapman S.B."/>
            <person name="Chen Z."/>
            <person name="Dunbar C."/>
            <person name="Freedman E."/>
            <person name="Gearin G."/>
            <person name="Goldberg J."/>
            <person name="Griggs A."/>
            <person name="Gujja S."/>
            <person name="Heiman D."/>
            <person name="Howarth C."/>
            <person name="Larson L."/>
            <person name="Lui A."/>
            <person name="MacDonald P.J.P."/>
            <person name="Montmayeur A."/>
            <person name="Murphy C."/>
            <person name="Neiman D."/>
            <person name="Pearson M."/>
            <person name="Priest M."/>
            <person name="Roberts A."/>
            <person name="Saif S."/>
            <person name="Shea T."/>
            <person name="Shenoy N."/>
            <person name="Sisk P."/>
            <person name="Stolte C."/>
            <person name="Sykes S."/>
            <person name="Wortman J."/>
            <person name="Nusbaum C."/>
            <person name="Birren B."/>
        </authorList>
    </citation>
    <scope>NUCLEOTIDE SEQUENCE</scope>
    <source>
        <strain evidence="1">26406</strain>
    </source>
</reference>
<sequence length="110" mass="12387">MCTVPSALLQLAQIAVREPRRRVLLELYVYLTLLPDRLANILLSIPLEFAGFDQDSVVVVWARVKIRWIKNNSFRTRTATAARAEIAGDSSHGVAGEWAVQIRLPEQKDC</sequence>
<protein>
    <submittedName>
        <fullName evidence="1">Uncharacterized protein</fullName>
    </submittedName>
</protein>
<organism evidence="1">
    <name type="scientific">Fusarium oxysporum f. sp. melonis 26406</name>
    <dbReference type="NCBI Taxonomy" id="1089452"/>
    <lineage>
        <taxon>Eukaryota</taxon>
        <taxon>Fungi</taxon>
        <taxon>Dikarya</taxon>
        <taxon>Ascomycota</taxon>
        <taxon>Pezizomycotina</taxon>
        <taxon>Sordariomycetes</taxon>
        <taxon>Hypocreomycetidae</taxon>
        <taxon>Hypocreales</taxon>
        <taxon>Nectriaceae</taxon>
        <taxon>Fusarium</taxon>
        <taxon>Fusarium oxysporum species complex</taxon>
    </lineage>
</organism>
<accession>W9Z735</accession>
<gene>
    <name evidence="1" type="ORF">FOMG_18844</name>
</gene>
<dbReference type="AlphaFoldDB" id="W9Z735"/>
<dbReference type="EMBL" id="JH659492">
    <property type="protein sequence ID" value="EXK24427.1"/>
    <property type="molecule type" value="Genomic_DNA"/>
</dbReference>
<reference evidence="1" key="2">
    <citation type="submission" date="2012-05" db="EMBL/GenBank/DDBJ databases">
        <title>Annotation of the Genome Sequence of Fusarium oxysporum f. sp. melonis 26406.</title>
        <authorList>
            <consortium name="The Broad Institute Genomics Platform"/>
            <person name="Ma L.-J."/>
            <person name="Corby-Kistler H."/>
            <person name="Broz K."/>
            <person name="Gale L.R."/>
            <person name="Jonkers W."/>
            <person name="O'Donnell K."/>
            <person name="Ploetz R."/>
            <person name="Steinberg C."/>
            <person name="Schwartz D.C."/>
            <person name="VanEtten H."/>
            <person name="Zhou S."/>
            <person name="Young S.K."/>
            <person name="Zeng Q."/>
            <person name="Gargeya S."/>
            <person name="Fitzgerald M."/>
            <person name="Abouelleil A."/>
            <person name="Alvarado L."/>
            <person name="Chapman S.B."/>
            <person name="Gainer-Dewar J."/>
            <person name="Goldberg J."/>
            <person name="Griggs A."/>
            <person name="Gujja S."/>
            <person name="Hansen M."/>
            <person name="Howarth C."/>
            <person name="Imamovic A."/>
            <person name="Ireland A."/>
            <person name="Larimer J."/>
            <person name="McCowan C."/>
            <person name="Murphy C."/>
            <person name="Pearson M."/>
            <person name="Poon T.W."/>
            <person name="Priest M."/>
            <person name="Roberts A."/>
            <person name="Saif S."/>
            <person name="Shea T."/>
            <person name="Sykes S."/>
            <person name="Wortman J."/>
            <person name="Nusbaum C."/>
            <person name="Birren B."/>
        </authorList>
    </citation>
    <scope>NUCLEOTIDE SEQUENCE</scope>
    <source>
        <strain evidence="1">26406</strain>
    </source>
</reference>